<dbReference type="InterPro" id="IPR012334">
    <property type="entry name" value="Pectin_lyas_fold"/>
</dbReference>
<feature type="compositionally biased region" description="Basic and acidic residues" evidence="2">
    <location>
        <begin position="42"/>
        <end position="59"/>
    </location>
</feature>
<protein>
    <recommendedName>
        <fullName evidence="7">F-box domain-containing protein</fullName>
    </recommendedName>
</protein>
<evidence type="ECO:0000256" key="1">
    <source>
        <dbReference type="ARBA" id="ARBA00022737"/>
    </source>
</evidence>
<organism evidence="5 6">
    <name type="scientific">Bathycoccus prasinos</name>
    <dbReference type="NCBI Taxonomy" id="41875"/>
    <lineage>
        <taxon>Eukaryota</taxon>
        <taxon>Viridiplantae</taxon>
        <taxon>Chlorophyta</taxon>
        <taxon>Mamiellophyceae</taxon>
        <taxon>Mamiellales</taxon>
        <taxon>Bathycoccaceae</taxon>
        <taxon>Bathycoccus</taxon>
    </lineage>
</organism>
<dbReference type="InterPro" id="IPR001810">
    <property type="entry name" value="F-box_dom"/>
</dbReference>
<dbReference type="Pfam" id="PF12937">
    <property type="entry name" value="F-box-like"/>
    <property type="match status" value="1"/>
</dbReference>
<dbReference type="InterPro" id="IPR036047">
    <property type="entry name" value="F-box-like_dom_sf"/>
</dbReference>
<dbReference type="GeneID" id="19017015"/>
<evidence type="ECO:0000256" key="2">
    <source>
        <dbReference type="SAM" id="MobiDB-lite"/>
    </source>
</evidence>
<feature type="domain" description="Right handed beta helix" evidence="4">
    <location>
        <begin position="499"/>
        <end position="591"/>
    </location>
</feature>
<dbReference type="InterPro" id="IPR051550">
    <property type="entry name" value="SCF-Subunits/Alg-Epimerases"/>
</dbReference>
<dbReference type="OrthoDB" id="497614at2759"/>
<evidence type="ECO:0000313" key="5">
    <source>
        <dbReference type="EMBL" id="CCO15482.1"/>
    </source>
</evidence>
<dbReference type="KEGG" id="bpg:Bathy03g04780"/>
<dbReference type="RefSeq" id="XP_007514045.1">
    <property type="nucleotide sequence ID" value="XM_007513983.1"/>
</dbReference>
<dbReference type="AlphaFoldDB" id="K8EBZ4"/>
<dbReference type="Gene3D" id="1.20.1280.50">
    <property type="match status" value="1"/>
</dbReference>
<dbReference type="EMBL" id="FO082276">
    <property type="protein sequence ID" value="CCO15482.1"/>
    <property type="molecule type" value="Genomic_DNA"/>
</dbReference>
<dbReference type="SUPFAM" id="SSF51126">
    <property type="entry name" value="Pectin lyase-like"/>
    <property type="match status" value="1"/>
</dbReference>
<dbReference type="PANTHER" id="PTHR22990:SF15">
    <property type="entry name" value="F-BOX ONLY PROTEIN 10"/>
    <property type="match status" value="1"/>
</dbReference>
<name>K8EBZ4_9CHLO</name>
<feature type="domain" description="F-box" evidence="3">
    <location>
        <begin position="146"/>
        <end position="192"/>
    </location>
</feature>
<dbReference type="InterPro" id="IPR011050">
    <property type="entry name" value="Pectin_lyase_fold/virulence"/>
</dbReference>
<evidence type="ECO:0000313" key="6">
    <source>
        <dbReference type="Proteomes" id="UP000198341"/>
    </source>
</evidence>
<sequence>MEKEIIARFETTCRRGRGRRLRKDEKQDHQSGRGENNNNNNKSEEEAKKKTTIEKKTRTTSESSTYRRSVYGGGTGGFTSLPASPPKEPFFLKKTFPLIPGEEKGGEDEEEEIKISPLPPTSTTTTTTTTTKEEKELEEEERTDALSRLPNDVLCEISAKYLSAKDVSSLEQTSKQYREILLQSEHCWKNLYGKRYRWRPFAEEQGWALAATLPFSSGLQKKAIKPPAEGWKNTMKRAVLKFFLDDGDDDTRVVLRFSATKDKVENINEGIKNLRYGDVCLLEAGTYYGSIRVPSGVHLRGIKSSQKDLVHIVADDEPAIVGVENARKSNDNIVMVSNVTLWRHRAARDGSIGCFGHHPKHTACVHSESKNIKLSLETCDIVSAGEGVVAHDCEIINCDVSTALSGIILRNGDISGCVVTSAIAKDQKSKIDIDSEASSNSSSDEADDLEMLGIITDDEGEEDDAISIDSQSSSASGVYASIVILGSEGDEDSAKGGNETSVDVRNSRIVLNSSHGISCLDGANATVRGCLIANNQGGGVCVGKNSRIRMFENLIALNTGVGFAVWGGAYGEALRCEIRENSHTGVDVSCLGAVKERSDDYYITYGGGGAFDEIGGNETDDEEYESELMSFLLAQRQRYAITHRIVLKECLIDNNGSTDINVSGGAHCDVFDCIIRKNSDGDDKKTCVLVENDSFLRVSP</sequence>
<feature type="region of interest" description="Disordered" evidence="2">
    <location>
        <begin position="1"/>
        <end position="145"/>
    </location>
</feature>
<dbReference type="Proteomes" id="UP000198341">
    <property type="component" value="Chromosome 3"/>
</dbReference>
<feature type="compositionally biased region" description="Basic and acidic residues" evidence="2">
    <location>
        <begin position="1"/>
        <end position="13"/>
    </location>
</feature>
<evidence type="ECO:0000259" key="4">
    <source>
        <dbReference type="Pfam" id="PF13229"/>
    </source>
</evidence>
<feature type="compositionally biased region" description="Low complexity" evidence="2">
    <location>
        <begin position="121"/>
        <end position="130"/>
    </location>
</feature>
<dbReference type="SUPFAM" id="SSF81383">
    <property type="entry name" value="F-box domain"/>
    <property type="match status" value="1"/>
</dbReference>
<dbReference type="GO" id="GO:0006511">
    <property type="term" value="P:ubiquitin-dependent protein catabolic process"/>
    <property type="evidence" value="ECO:0007669"/>
    <property type="project" value="TreeGrafter"/>
</dbReference>
<dbReference type="STRING" id="41875.K8EBZ4"/>
<dbReference type="InterPro" id="IPR006626">
    <property type="entry name" value="PbH1"/>
</dbReference>
<reference evidence="5 6" key="1">
    <citation type="submission" date="2011-10" db="EMBL/GenBank/DDBJ databases">
        <authorList>
            <person name="Genoscope - CEA"/>
        </authorList>
    </citation>
    <scope>NUCLEOTIDE SEQUENCE [LARGE SCALE GENOMIC DNA]</scope>
    <source>
        <strain evidence="5 6">RCC 1105</strain>
    </source>
</reference>
<gene>
    <name evidence="5" type="ORF">Bathy03g04780</name>
</gene>
<dbReference type="InterPro" id="IPR039448">
    <property type="entry name" value="Beta_helix"/>
</dbReference>
<evidence type="ECO:0008006" key="7">
    <source>
        <dbReference type="Google" id="ProtNLM"/>
    </source>
</evidence>
<proteinExistence type="predicted"/>
<dbReference type="SMART" id="SM00710">
    <property type="entry name" value="PbH1"/>
    <property type="match status" value="6"/>
</dbReference>
<dbReference type="Pfam" id="PF13229">
    <property type="entry name" value="Beta_helix"/>
    <property type="match status" value="1"/>
</dbReference>
<accession>K8EBZ4</accession>
<dbReference type="PANTHER" id="PTHR22990">
    <property type="entry name" value="F-BOX ONLY PROTEIN"/>
    <property type="match status" value="1"/>
</dbReference>
<keyword evidence="6" id="KW-1185">Reference proteome</keyword>
<keyword evidence="1" id="KW-0677">Repeat</keyword>
<evidence type="ECO:0000259" key="3">
    <source>
        <dbReference type="Pfam" id="PF12937"/>
    </source>
</evidence>
<dbReference type="Gene3D" id="2.160.20.10">
    <property type="entry name" value="Single-stranded right-handed beta-helix, Pectin lyase-like"/>
    <property type="match status" value="1"/>
</dbReference>
<feature type="compositionally biased region" description="Basic and acidic residues" evidence="2">
    <location>
        <begin position="22"/>
        <end position="32"/>
    </location>
</feature>